<evidence type="ECO:0000313" key="4">
    <source>
        <dbReference type="Proteomes" id="UP000696485"/>
    </source>
</evidence>
<accession>A0A9P5VR33</accession>
<feature type="coiled-coil region" evidence="1">
    <location>
        <begin position="298"/>
        <end position="325"/>
    </location>
</feature>
<name>A0A9P5VR33_9FUNG</name>
<keyword evidence="1" id="KW-0175">Coiled coil</keyword>
<dbReference type="Proteomes" id="UP000696485">
    <property type="component" value="Unassembled WGS sequence"/>
</dbReference>
<proteinExistence type="predicted"/>
<dbReference type="EMBL" id="JAAAUY010000031">
    <property type="protein sequence ID" value="KAF9337298.1"/>
    <property type="molecule type" value="Genomic_DNA"/>
</dbReference>
<keyword evidence="2" id="KW-0472">Membrane</keyword>
<evidence type="ECO:0000256" key="2">
    <source>
        <dbReference type="SAM" id="Phobius"/>
    </source>
</evidence>
<feature type="transmembrane region" description="Helical" evidence="2">
    <location>
        <begin position="200"/>
        <end position="223"/>
    </location>
</feature>
<evidence type="ECO:0000256" key="1">
    <source>
        <dbReference type="SAM" id="Coils"/>
    </source>
</evidence>
<keyword evidence="4" id="KW-1185">Reference proteome</keyword>
<evidence type="ECO:0000313" key="3">
    <source>
        <dbReference type="EMBL" id="KAF9337298.1"/>
    </source>
</evidence>
<dbReference type="AlphaFoldDB" id="A0A9P5VR33"/>
<feature type="transmembrane region" description="Helical" evidence="2">
    <location>
        <begin position="12"/>
        <end position="30"/>
    </location>
</feature>
<organism evidence="3 4">
    <name type="scientific">Podila minutissima</name>
    <dbReference type="NCBI Taxonomy" id="64525"/>
    <lineage>
        <taxon>Eukaryota</taxon>
        <taxon>Fungi</taxon>
        <taxon>Fungi incertae sedis</taxon>
        <taxon>Mucoromycota</taxon>
        <taxon>Mortierellomycotina</taxon>
        <taxon>Mortierellomycetes</taxon>
        <taxon>Mortierellales</taxon>
        <taxon>Mortierellaceae</taxon>
        <taxon>Podila</taxon>
    </lineage>
</organism>
<sequence>MIQRFLSIVTEPGHTAFHFVGCLVIHTAYFQLTRMMSPAIRNDSKRLSWVLTWISSIVMSISSLWIILSQTRTVFHQPVPYDLYDPIDPVTGLWKYQRLDVAFPPPSWVKWPVPNNELACRSAHGPLDSDLVFLENDIQNCTLAQEKQALYRYIDQTFYATTPSAVTALPRWSFARVFSWFSIPPHLIFDFRFKPEASSLAEWTMMFFGTYMIADLAIGSIYYAEKITLVTGWCHHAIFTAGALGSIFVDTTAINALCVAEELPTAIVSTGFKFKRLRNDMLFGAVFVLMRLGWVVQQMALRKRERKAREEKRKLQDKTEAFENKKINTVGGARKRSYARLLPDI</sequence>
<comment type="caution">
    <text evidence="3">The sequence shown here is derived from an EMBL/GenBank/DDBJ whole genome shotgun (WGS) entry which is preliminary data.</text>
</comment>
<gene>
    <name evidence="3" type="ORF">BG006_005509</name>
</gene>
<feature type="transmembrane region" description="Helical" evidence="2">
    <location>
        <begin position="281"/>
        <end position="301"/>
    </location>
</feature>
<keyword evidence="2" id="KW-0812">Transmembrane</keyword>
<feature type="transmembrane region" description="Helical" evidence="2">
    <location>
        <begin position="50"/>
        <end position="68"/>
    </location>
</feature>
<protein>
    <submittedName>
        <fullName evidence="3">Uncharacterized protein</fullName>
    </submittedName>
</protein>
<keyword evidence="2" id="KW-1133">Transmembrane helix</keyword>
<reference evidence="3" key="1">
    <citation type="journal article" date="2020" name="Fungal Divers.">
        <title>Resolving the Mortierellaceae phylogeny through synthesis of multi-gene phylogenetics and phylogenomics.</title>
        <authorList>
            <person name="Vandepol N."/>
            <person name="Liber J."/>
            <person name="Desiro A."/>
            <person name="Na H."/>
            <person name="Kennedy M."/>
            <person name="Barry K."/>
            <person name="Grigoriev I.V."/>
            <person name="Miller A.N."/>
            <person name="O'Donnell K."/>
            <person name="Stajich J.E."/>
            <person name="Bonito G."/>
        </authorList>
    </citation>
    <scope>NUCLEOTIDE SEQUENCE</scope>
    <source>
        <strain evidence="3">NVP1</strain>
    </source>
</reference>